<dbReference type="EMBL" id="FCOI02000005">
    <property type="protein sequence ID" value="SAK55596.1"/>
    <property type="molecule type" value="Genomic_DNA"/>
</dbReference>
<feature type="coiled-coil region" evidence="1">
    <location>
        <begin position="43"/>
        <end position="70"/>
    </location>
</feature>
<dbReference type="OrthoDB" id="9024076at2"/>
<dbReference type="STRING" id="1777137.AWB76_02196"/>
<reference evidence="3" key="1">
    <citation type="submission" date="2016-01" db="EMBL/GenBank/DDBJ databases">
        <authorList>
            <person name="Peeters Charlotte."/>
        </authorList>
    </citation>
    <scope>NUCLEOTIDE SEQUENCE [LARGE SCALE GENOMIC DNA]</scope>
</reference>
<organism evidence="2 3">
    <name type="scientific">Caballeronia temeraria</name>
    <dbReference type="NCBI Taxonomy" id="1777137"/>
    <lineage>
        <taxon>Bacteria</taxon>
        <taxon>Pseudomonadati</taxon>
        <taxon>Pseudomonadota</taxon>
        <taxon>Betaproteobacteria</taxon>
        <taxon>Burkholderiales</taxon>
        <taxon>Burkholderiaceae</taxon>
        <taxon>Caballeronia</taxon>
    </lineage>
</organism>
<evidence type="ECO:0000256" key="1">
    <source>
        <dbReference type="SAM" id="Coils"/>
    </source>
</evidence>
<dbReference type="Proteomes" id="UP000054624">
    <property type="component" value="Unassembled WGS sequence"/>
</dbReference>
<gene>
    <name evidence="2" type="ORF">AWB76_02196</name>
</gene>
<evidence type="ECO:0000313" key="2">
    <source>
        <dbReference type="EMBL" id="SAK55596.1"/>
    </source>
</evidence>
<accession>A0A158ADE2</accession>
<sequence length="74" mass="8200">MNPRNDPLEAAALERFMRATRAVNAAFDATRGEPDLVHDGRSVARSLERLDAALRELETSEQTLDAILSRRAGH</sequence>
<dbReference type="AlphaFoldDB" id="A0A158ADE2"/>
<protein>
    <submittedName>
        <fullName evidence="2">Uncharacterized protein</fullName>
    </submittedName>
</protein>
<proteinExistence type="predicted"/>
<name>A0A158ADE2_9BURK</name>
<keyword evidence="3" id="KW-1185">Reference proteome</keyword>
<evidence type="ECO:0000313" key="3">
    <source>
        <dbReference type="Proteomes" id="UP000054624"/>
    </source>
</evidence>
<keyword evidence="1" id="KW-0175">Coiled coil</keyword>
<dbReference type="RefSeq" id="WP_061160193.1">
    <property type="nucleotide sequence ID" value="NZ_FCOI02000005.1"/>
</dbReference>